<dbReference type="SUPFAM" id="SSF54427">
    <property type="entry name" value="NTF2-like"/>
    <property type="match status" value="1"/>
</dbReference>
<dbReference type="Proteomes" id="UP000321413">
    <property type="component" value="Unassembled WGS sequence"/>
</dbReference>
<evidence type="ECO:0000256" key="1">
    <source>
        <dbReference type="SAM" id="SignalP"/>
    </source>
</evidence>
<evidence type="ECO:0000313" key="4">
    <source>
        <dbReference type="Proteomes" id="UP000321413"/>
    </source>
</evidence>
<gene>
    <name evidence="3" type="ORF">FVD38_15165</name>
</gene>
<evidence type="ECO:0000313" key="3">
    <source>
        <dbReference type="EMBL" id="TXF98639.1"/>
    </source>
</evidence>
<sequence>MDKGLLAACLMAASAMAWGADDGQDRAHLAADIMTADARLFGGINARDIGPMKEGFSRRLEFYHDRSGVTGYDENISAFEKMFKAANRVRREALPETVEVFPSGPDHAMHIGKHRFCNKPSASEPEACSVYRFSMVWAREDGAWKLLRVLSYDH</sequence>
<feature type="domain" description="DUF4440" evidence="2">
    <location>
        <begin position="33"/>
        <end position="146"/>
    </location>
</feature>
<dbReference type="InterPro" id="IPR027843">
    <property type="entry name" value="DUF4440"/>
</dbReference>
<comment type="caution">
    <text evidence="3">The sequence shown here is derived from an EMBL/GenBank/DDBJ whole genome shotgun (WGS) entry which is preliminary data.</text>
</comment>
<dbReference type="InterPro" id="IPR032710">
    <property type="entry name" value="NTF2-like_dom_sf"/>
</dbReference>
<feature type="signal peptide" evidence="1">
    <location>
        <begin position="1"/>
        <end position="19"/>
    </location>
</feature>
<name>A0A5C7G2G3_9BURK</name>
<organism evidence="3 4">
    <name type="scientific">Massilia arenae</name>
    <dbReference type="NCBI Taxonomy" id="2603288"/>
    <lineage>
        <taxon>Bacteria</taxon>
        <taxon>Pseudomonadati</taxon>
        <taxon>Pseudomonadota</taxon>
        <taxon>Betaproteobacteria</taxon>
        <taxon>Burkholderiales</taxon>
        <taxon>Oxalobacteraceae</taxon>
        <taxon>Telluria group</taxon>
        <taxon>Massilia</taxon>
    </lineage>
</organism>
<keyword evidence="4" id="KW-1185">Reference proteome</keyword>
<protein>
    <submittedName>
        <fullName evidence="3">Nuclear transport factor 2 family protein</fullName>
    </submittedName>
</protein>
<proteinExistence type="predicted"/>
<accession>A0A5C7G2G3</accession>
<dbReference type="Gene3D" id="3.10.450.50">
    <property type="match status" value="1"/>
</dbReference>
<dbReference type="AlphaFoldDB" id="A0A5C7G2G3"/>
<reference evidence="3 4" key="1">
    <citation type="submission" date="2019-08" db="EMBL/GenBank/DDBJ databases">
        <title>Massilia golmudensis sp. nov., isolated from sand in the Qinghai-Tibetan Plateau.</title>
        <authorList>
            <person name="Zhang B."/>
        </authorList>
    </citation>
    <scope>NUCLEOTIDE SEQUENCE [LARGE SCALE GENOMIC DNA]</scope>
    <source>
        <strain evidence="3 4">GEM5</strain>
    </source>
</reference>
<dbReference type="EMBL" id="VPFD01000016">
    <property type="protein sequence ID" value="TXF98639.1"/>
    <property type="molecule type" value="Genomic_DNA"/>
</dbReference>
<evidence type="ECO:0000259" key="2">
    <source>
        <dbReference type="Pfam" id="PF14534"/>
    </source>
</evidence>
<dbReference type="RefSeq" id="WP_147935596.1">
    <property type="nucleotide sequence ID" value="NZ_VPFD01000016.1"/>
</dbReference>
<dbReference type="Pfam" id="PF14534">
    <property type="entry name" value="DUF4440"/>
    <property type="match status" value="1"/>
</dbReference>
<feature type="chain" id="PRO_5023136122" evidence="1">
    <location>
        <begin position="20"/>
        <end position="154"/>
    </location>
</feature>
<keyword evidence="1" id="KW-0732">Signal</keyword>